<dbReference type="RefSeq" id="WP_326122777.1">
    <property type="nucleotide sequence ID" value="NZ_JARSFG010000010.1"/>
</dbReference>
<dbReference type="AlphaFoldDB" id="A0AAW9NHT4"/>
<accession>A0AAW9NHT4</accession>
<dbReference type="SUPFAM" id="SSF89447">
    <property type="entry name" value="AbrB/MazE/MraZ-like"/>
    <property type="match status" value="1"/>
</dbReference>
<dbReference type="GO" id="GO:0003677">
    <property type="term" value="F:DNA binding"/>
    <property type="evidence" value="ECO:0007669"/>
    <property type="project" value="UniProtKB-KW"/>
</dbReference>
<dbReference type="InterPro" id="IPR007159">
    <property type="entry name" value="SpoVT-AbrB_dom"/>
</dbReference>
<evidence type="ECO:0000313" key="4">
    <source>
        <dbReference type="Proteomes" id="UP001344888"/>
    </source>
</evidence>
<dbReference type="Pfam" id="PF01381">
    <property type="entry name" value="HTH_3"/>
    <property type="match status" value="1"/>
</dbReference>
<reference evidence="3 4" key="1">
    <citation type="submission" date="2023-03" db="EMBL/GenBank/DDBJ databases">
        <title>Bacillus Genome Sequencing.</title>
        <authorList>
            <person name="Dunlap C."/>
        </authorList>
    </citation>
    <scope>NUCLEOTIDE SEQUENCE [LARGE SCALE GENOMIC DNA]</scope>
    <source>
        <strain evidence="3 4">B-59205</strain>
    </source>
</reference>
<feature type="domain" description="HTH cro/C1-type" evidence="2">
    <location>
        <begin position="6"/>
        <end position="60"/>
    </location>
</feature>
<proteinExistence type="predicted"/>
<dbReference type="PANTHER" id="PTHR46558">
    <property type="entry name" value="TRACRIPTIONAL REGULATORY PROTEIN-RELATED-RELATED"/>
    <property type="match status" value="1"/>
</dbReference>
<gene>
    <name evidence="3" type="ORF">P9B03_07035</name>
</gene>
<dbReference type="CDD" id="cd00093">
    <property type="entry name" value="HTH_XRE"/>
    <property type="match status" value="1"/>
</dbReference>
<evidence type="ECO:0000313" key="3">
    <source>
        <dbReference type="EMBL" id="MEC1178234.1"/>
    </source>
</evidence>
<dbReference type="Proteomes" id="UP001344888">
    <property type="component" value="Unassembled WGS sequence"/>
</dbReference>
<keyword evidence="4" id="KW-1185">Reference proteome</keyword>
<organism evidence="3 4">
    <name type="scientific">Metasolibacillus meyeri</name>
    <dbReference type="NCBI Taxonomy" id="1071052"/>
    <lineage>
        <taxon>Bacteria</taxon>
        <taxon>Bacillati</taxon>
        <taxon>Bacillota</taxon>
        <taxon>Bacilli</taxon>
        <taxon>Bacillales</taxon>
        <taxon>Caryophanaceae</taxon>
        <taxon>Metasolibacillus</taxon>
    </lineage>
</organism>
<dbReference type="SMART" id="SM00530">
    <property type="entry name" value="HTH_XRE"/>
    <property type="match status" value="1"/>
</dbReference>
<sequence length="142" mass="15979">MISMNLKQLRKKHQYTQEEVAEKINVSRQAVAKWEKGESIPDMASCMALAKLYDVTLDDLVNHQDEVGLGIAPKGKHLFGVAIVGERGQIVIPKKARDLFKIEVGDSLIILGDEDRGLAIVPESYTQKFFKEALRINEEDKE</sequence>
<dbReference type="InterPro" id="IPR010982">
    <property type="entry name" value="Lambda_DNA-bd_dom_sf"/>
</dbReference>
<dbReference type="SMART" id="SM00966">
    <property type="entry name" value="SpoVT_AbrB"/>
    <property type="match status" value="1"/>
</dbReference>
<keyword evidence="1" id="KW-0238">DNA-binding</keyword>
<evidence type="ECO:0000256" key="1">
    <source>
        <dbReference type="ARBA" id="ARBA00023125"/>
    </source>
</evidence>
<protein>
    <submittedName>
        <fullName evidence="3">Helix-turn-helix domain-containing protein</fullName>
    </submittedName>
</protein>
<dbReference type="InterPro" id="IPR001387">
    <property type="entry name" value="Cro/C1-type_HTH"/>
</dbReference>
<dbReference type="NCBIfam" id="TIGR01439">
    <property type="entry name" value="lp_hng_hel_AbrB"/>
    <property type="match status" value="1"/>
</dbReference>
<dbReference type="SUPFAM" id="SSF47413">
    <property type="entry name" value="lambda repressor-like DNA-binding domains"/>
    <property type="match status" value="1"/>
</dbReference>
<dbReference type="Gene3D" id="2.10.260.10">
    <property type="match status" value="1"/>
</dbReference>
<dbReference type="PROSITE" id="PS50943">
    <property type="entry name" value="HTH_CROC1"/>
    <property type="match status" value="1"/>
</dbReference>
<comment type="caution">
    <text evidence="3">The sequence shown here is derived from an EMBL/GenBank/DDBJ whole genome shotgun (WGS) entry which is preliminary data.</text>
</comment>
<evidence type="ECO:0000259" key="2">
    <source>
        <dbReference type="PROSITE" id="PS50943"/>
    </source>
</evidence>
<dbReference type="EMBL" id="JARSFG010000010">
    <property type="protein sequence ID" value="MEC1178234.1"/>
    <property type="molecule type" value="Genomic_DNA"/>
</dbReference>
<dbReference type="InterPro" id="IPR037914">
    <property type="entry name" value="SpoVT-AbrB_sf"/>
</dbReference>
<dbReference type="PANTHER" id="PTHR46558:SF4">
    <property type="entry name" value="DNA-BIDING PHAGE PROTEIN"/>
    <property type="match status" value="1"/>
</dbReference>
<dbReference type="Pfam" id="PF04014">
    <property type="entry name" value="MazE_antitoxin"/>
    <property type="match status" value="1"/>
</dbReference>
<dbReference type="Gene3D" id="1.10.260.40">
    <property type="entry name" value="lambda repressor-like DNA-binding domains"/>
    <property type="match status" value="1"/>
</dbReference>
<name>A0AAW9NHT4_9BACL</name>